<dbReference type="EMBL" id="SRYG01000014">
    <property type="protein sequence ID" value="TGY65715.1"/>
    <property type="molecule type" value="Genomic_DNA"/>
</dbReference>
<accession>A0AC61R6R5</accession>
<name>A0AC61R6R5_9FIRM</name>
<organism evidence="1 2">
    <name type="scientific">Dubosiella muris</name>
    <dbReference type="NCBI Taxonomy" id="3038133"/>
    <lineage>
        <taxon>Bacteria</taxon>
        <taxon>Bacillati</taxon>
        <taxon>Bacillota</taxon>
        <taxon>Erysipelotrichia</taxon>
        <taxon>Erysipelotrichales</taxon>
        <taxon>Erysipelotrichaceae</taxon>
        <taxon>Dubosiella</taxon>
    </lineage>
</organism>
<dbReference type="Proteomes" id="UP000308836">
    <property type="component" value="Unassembled WGS sequence"/>
</dbReference>
<reference evidence="1" key="1">
    <citation type="submission" date="2019-04" db="EMBL/GenBank/DDBJ databases">
        <title>Microbes associate with the intestines of laboratory mice.</title>
        <authorList>
            <person name="Navarre W."/>
            <person name="Wong E."/>
            <person name="Huang K."/>
            <person name="Tropini C."/>
            <person name="Ng K."/>
            <person name="Yu B."/>
        </authorList>
    </citation>
    <scope>NUCLEOTIDE SEQUENCE</scope>
    <source>
        <strain evidence="1">NM09_H32</strain>
    </source>
</reference>
<protein>
    <submittedName>
        <fullName evidence="1">Peptidase S58 family protein</fullName>
    </submittedName>
</protein>
<evidence type="ECO:0000313" key="1">
    <source>
        <dbReference type="EMBL" id="TGY65715.1"/>
    </source>
</evidence>
<keyword evidence="2" id="KW-1185">Reference proteome</keyword>
<comment type="caution">
    <text evidence="1">The sequence shown here is derived from an EMBL/GenBank/DDBJ whole genome shotgun (WGS) entry which is preliminary data.</text>
</comment>
<gene>
    <name evidence="1" type="ORF">E5336_07755</name>
</gene>
<sequence>MKEIKINEIKNFNIGNAQDFDGATGCTVILCEKGATAGVDVRGGGPATRETDLLRPENMVQKIHAVVLGGGSAFGLEASSGVMEFLKEKGVGFRLKDITVPIVCQACLFDLGVGNPNAYPGKELGRIACINSEFNIVEHGNVGAGTGASVGKGLGNEFAMKSGLGTYALQCKDVQVGAIVAVNACGDVYEPNSKIHVSGLYDREKKEYLDSEQLLMEAAEAKPHENTTIACIITTADLDKAQMNKVAAMAQDALARTIRPVHTSSDGDTVFAMACGKAQATTDLVGIMAVKALEQAIVVGCKEAEEAYGLKSYRAVQKEGKK</sequence>
<evidence type="ECO:0000313" key="2">
    <source>
        <dbReference type="Proteomes" id="UP000308836"/>
    </source>
</evidence>
<proteinExistence type="predicted"/>